<dbReference type="CDD" id="cd17535">
    <property type="entry name" value="REC_NarL-like"/>
    <property type="match status" value="1"/>
</dbReference>
<dbReference type="InterPro" id="IPR001789">
    <property type="entry name" value="Sig_transdc_resp-reg_receiver"/>
</dbReference>
<keyword evidence="4" id="KW-0804">Transcription</keyword>
<feature type="modified residue" description="4-aspartylphosphate" evidence="5">
    <location>
        <position position="56"/>
    </location>
</feature>
<dbReference type="PROSITE" id="PS50043">
    <property type="entry name" value="HTH_LUXR_2"/>
    <property type="match status" value="1"/>
</dbReference>
<evidence type="ECO:0000259" key="7">
    <source>
        <dbReference type="PROSITE" id="PS50110"/>
    </source>
</evidence>
<evidence type="ECO:0000256" key="4">
    <source>
        <dbReference type="ARBA" id="ARBA00023163"/>
    </source>
</evidence>
<evidence type="ECO:0000256" key="5">
    <source>
        <dbReference type="PROSITE-ProRule" id="PRU00169"/>
    </source>
</evidence>
<keyword evidence="1 5" id="KW-0597">Phosphoprotein</keyword>
<keyword evidence="3" id="KW-0238">DNA-binding</keyword>
<evidence type="ECO:0000259" key="6">
    <source>
        <dbReference type="PROSITE" id="PS50043"/>
    </source>
</evidence>
<dbReference type="SUPFAM" id="SSF52172">
    <property type="entry name" value="CheY-like"/>
    <property type="match status" value="1"/>
</dbReference>
<dbReference type="InterPro" id="IPR016032">
    <property type="entry name" value="Sig_transdc_resp-reg_C-effctor"/>
</dbReference>
<protein>
    <submittedName>
        <fullName evidence="8">Response regulator transcription factor</fullName>
    </submittedName>
</protein>
<evidence type="ECO:0000256" key="1">
    <source>
        <dbReference type="ARBA" id="ARBA00022553"/>
    </source>
</evidence>
<gene>
    <name evidence="8" type="ORF">FPL14_13675</name>
</gene>
<sequence>MKPLRIVIVDDHPLFRHGVRTLFLTTPELEVVGEASNGEEAIELARSLQPDVMLMDIRMPGISGIEVTRKITTLFPSIRILILTMFEDDSSVFTAMRNGAKGYVLKDAEKDELLRAIHAVGNGEAIFSPGIASRMIEYFAITRPAAREEVFPELSAREREVLYLMTEGMHNADMARKLDISGKTIANYIANILGKLQVSDRQEAMRLARESRRE</sequence>
<dbReference type="Pfam" id="PF00196">
    <property type="entry name" value="GerE"/>
    <property type="match status" value="1"/>
</dbReference>
<dbReference type="SMART" id="SM00421">
    <property type="entry name" value="HTH_LUXR"/>
    <property type="match status" value="1"/>
</dbReference>
<dbReference type="CDD" id="cd06170">
    <property type="entry name" value="LuxR_C_like"/>
    <property type="match status" value="1"/>
</dbReference>
<dbReference type="KEGG" id="cchl:FPL14_13675"/>
<dbReference type="EMBL" id="CP041969">
    <property type="protein sequence ID" value="QMV42126.1"/>
    <property type="molecule type" value="Genomic_DNA"/>
</dbReference>
<dbReference type="InterPro" id="IPR011006">
    <property type="entry name" value="CheY-like_superfamily"/>
</dbReference>
<evidence type="ECO:0000313" key="9">
    <source>
        <dbReference type="Proteomes" id="UP000515679"/>
    </source>
</evidence>
<reference evidence="8 9" key="1">
    <citation type="submission" date="2019-07" db="EMBL/GenBank/DDBJ databases">
        <authorList>
            <person name="Kim J.K."/>
            <person name="Cheong H.-M."/>
            <person name="Choi Y."/>
            <person name="Hwang K.J."/>
            <person name="Lee S."/>
            <person name="Choi C."/>
        </authorList>
    </citation>
    <scope>NUCLEOTIDE SEQUENCE [LARGE SCALE GENOMIC DNA]</scope>
    <source>
        <strain evidence="8 9">KS 22</strain>
    </source>
</reference>
<dbReference type="InterPro" id="IPR000792">
    <property type="entry name" value="Tscrpt_reg_LuxR_C"/>
</dbReference>
<accession>A0A7G5BYU2</accession>
<dbReference type="GO" id="GO:0000160">
    <property type="term" value="P:phosphorelay signal transduction system"/>
    <property type="evidence" value="ECO:0007669"/>
    <property type="project" value="InterPro"/>
</dbReference>
<dbReference type="PRINTS" id="PR00038">
    <property type="entry name" value="HTHLUXR"/>
</dbReference>
<dbReference type="SUPFAM" id="SSF46894">
    <property type="entry name" value="C-terminal effector domain of the bipartite response regulators"/>
    <property type="match status" value="1"/>
</dbReference>
<dbReference type="GO" id="GO:0003677">
    <property type="term" value="F:DNA binding"/>
    <property type="evidence" value="ECO:0007669"/>
    <property type="project" value="UniProtKB-KW"/>
</dbReference>
<dbReference type="PANTHER" id="PTHR43214">
    <property type="entry name" value="TWO-COMPONENT RESPONSE REGULATOR"/>
    <property type="match status" value="1"/>
</dbReference>
<dbReference type="Pfam" id="PF00072">
    <property type="entry name" value="Response_reg"/>
    <property type="match status" value="1"/>
</dbReference>
<proteinExistence type="predicted"/>
<dbReference type="PROSITE" id="PS50110">
    <property type="entry name" value="RESPONSE_REGULATORY"/>
    <property type="match status" value="1"/>
</dbReference>
<evidence type="ECO:0000313" key="8">
    <source>
        <dbReference type="EMBL" id="QMV42126.1"/>
    </source>
</evidence>
<dbReference type="SMART" id="SM00448">
    <property type="entry name" value="REC"/>
    <property type="match status" value="1"/>
</dbReference>
<dbReference type="GO" id="GO:0006355">
    <property type="term" value="P:regulation of DNA-templated transcription"/>
    <property type="evidence" value="ECO:0007669"/>
    <property type="project" value="InterPro"/>
</dbReference>
<dbReference type="InterPro" id="IPR058245">
    <property type="entry name" value="NreC/VraR/RcsB-like_REC"/>
</dbReference>
<dbReference type="Proteomes" id="UP000515679">
    <property type="component" value="Chromosome"/>
</dbReference>
<organism evidence="8 9">
    <name type="scientific">Cohnella cholangitidis</name>
    <dbReference type="NCBI Taxonomy" id="2598458"/>
    <lineage>
        <taxon>Bacteria</taxon>
        <taxon>Bacillati</taxon>
        <taxon>Bacillota</taxon>
        <taxon>Bacilli</taxon>
        <taxon>Bacillales</taxon>
        <taxon>Paenibacillaceae</taxon>
        <taxon>Cohnella</taxon>
    </lineage>
</organism>
<feature type="domain" description="HTH luxR-type" evidence="6">
    <location>
        <begin position="147"/>
        <end position="212"/>
    </location>
</feature>
<dbReference type="InterPro" id="IPR039420">
    <property type="entry name" value="WalR-like"/>
</dbReference>
<dbReference type="RefSeq" id="WP_182303526.1">
    <property type="nucleotide sequence ID" value="NZ_CP041969.1"/>
</dbReference>
<dbReference type="Gene3D" id="3.40.50.2300">
    <property type="match status" value="1"/>
</dbReference>
<keyword evidence="2" id="KW-0805">Transcription regulation</keyword>
<feature type="domain" description="Response regulatory" evidence="7">
    <location>
        <begin position="5"/>
        <end position="121"/>
    </location>
</feature>
<evidence type="ECO:0000256" key="3">
    <source>
        <dbReference type="ARBA" id="ARBA00023125"/>
    </source>
</evidence>
<evidence type="ECO:0000256" key="2">
    <source>
        <dbReference type="ARBA" id="ARBA00023015"/>
    </source>
</evidence>
<keyword evidence="9" id="KW-1185">Reference proteome</keyword>
<name>A0A7G5BYU2_9BACL</name>
<dbReference type="AlphaFoldDB" id="A0A7G5BYU2"/>